<evidence type="ECO:0000256" key="3">
    <source>
        <dbReference type="SAM" id="SignalP"/>
    </source>
</evidence>
<comment type="caution">
    <text evidence="5">The sequence shown here is derived from an EMBL/GenBank/DDBJ whole genome shotgun (WGS) entry which is preliminary data.</text>
</comment>
<feature type="domain" description="Peptidase S9 prolyl oligopeptidase catalytic" evidence="4">
    <location>
        <begin position="464"/>
        <end position="672"/>
    </location>
</feature>
<keyword evidence="6" id="KW-1185">Reference proteome</keyword>
<dbReference type="InterPro" id="IPR001375">
    <property type="entry name" value="Peptidase_S9_cat"/>
</dbReference>
<dbReference type="Gene3D" id="2.120.10.30">
    <property type="entry name" value="TolB, C-terminal domain"/>
    <property type="match status" value="2"/>
</dbReference>
<dbReference type="EMBL" id="QUZK01000041">
    <property type="protein sequence ID" value="RFF29965.1"/>
    <property type="molecule type" value="Genomic_DNA"/>
</dbReference>
<dbReference type="SUPFAM" id="SSF82171">
    <property type="entry name" value="DPP6 N-terminal domain-like"/>
    <property type="match status" value="1"/>
</dbReference>
<dbReference type="GO" id="GO:0004252">
    <property type="term" value="F:serine-type endopeptidase activity"/>
    <property type="evidence" value="ECO:0007669"/>
    <property type="project" value="TreeGrafter"/>
</dbReference>
<dbReference type="InterPro" id="IPR029058">
    <property type="entry name" value="AB_hydrolase_fold"/>
</dbReference>
<reference evidence="5 6" key="1">
    <citation type="submission" date="2018-08" db="EMBL/GenBank/DDBJ databases">
        <title>Wenzhouxiangella salilacus sp. nov., a novel bacterium isolated from a saline lake in Xinjiang Province, China.</title>
        <authorList>
            <person name="Han S."/>
        </authorList>
    </citation>
    <scope>NUCLEOTIDE SEQUENCE [LARGE SCALE GENOMIC DNA]</scope>
    <source>
        <strain evidence="5 6">XDB06</strain>
    </source>
</reference>
<organism evidence="5 6">
    <name type="scientific">Wenzhouxiangella sediminis</name>
    <dbReference type="NCBI Taxonomy" id="1792836"/>
    <lineage>
        <taxon>Bacteria</taxon>
        <taxon>Pseudomonadati</taxon>
        <taxon>Pseudomonadota</taxon>
        <taxon>Gammaproteobacteria</taxon>
        <taxon>Chromatiales</taxon>
        <taxon>Wenzhouxiangellaceae</taxon>
        <taxon>Wenzhouxiangella</taxon>
    </lineage>
</organism>
<dbReference type="Proteomes" id="UP000260351">
    <property type="component" value="Unassembled WGS sequence"/>
</dbReference>
<dbReference type="Pfam" id="PF07676">
    <property type="entry name" value="PD40"/>
    <property type="match status" value="2"/>
</dbReference>
<evidence type="ECO:0000259" key="4">
    <source>
        <dbReference type="Pfam" id="PF00326"/>
    </source>
</evidence>
<dbReference type="SUPFAM" id="SSF53474">
    <property type="entry name" value="alpha/beta-Hydrolases"/>
    <property type="match status" value="1"/>
</dbReference>
<feature type="signal peptide" evidence="3">
    <location>
        <begin position="1"/>
        <end position="20"/>
    </location>
</feature>
<evidence type="ECO:0000256" key="1">
    <source>
        <dbReference type="ARBA" id="ARBA00022801"/>
    </source>
</evidence>
<dbReference type="PANTHER" id="PTHR42776:SF27">
    <property type="entry name" value="DIPEPTIDYL PEPTIDASE FAMILY MEMBER 6"/>
    <property type="match status" value="1"/>
</dbReference>
<gene>
    <name evidence="5" type="ORF">DZC52_11080</name>
</gene>
<dbReference type="RefSeq" id="WP_116651199.1">
    <property type="nucleotide sequence ID" value="NZ_QUZK01000041.1"/>
</dbReference>
<keyword evidence="2" id="KW-0720">Serine protease</keyword>
<accession>A0A3E1K7F1</accession>
<dbReference type="Pfam" id="PF00326">
    <property type="entry name" value="Peptidase_S9"/>
    <property type="match status" value="1"/>
</dbReference>
<dbReference type="AlphaFoldDB" id="A0A3E1K7F1"/>
<protein>
    <submittedName>
        <fullName evidence="5">S9 family peptidase</fullName>
    </submittedName>
</protein>
<keyword evidence="1" id="KW-0378">Hydrolase</keyword>
<name>A0A3E1K7F1_9GAMM</name>
<proteinExistence type="predicted"/>
<feature type="chain" id="PRO_5017751679" evidence="3">
    <location>
        <begin position="21"/>
        <end position="676"/>
    </location>
</feature>
<sequence length="676" mass="74948">MHAPRFLALILGLLPVVAVADQRLQSADLFDLQYASEVRISPDGERIVYTRSIHDIMCDCVRSNLWIVDADGDNHQPLLSGRDSYSSPRWSPSGDRLAYVAKDEAGKTQLYVRWMASGRTAMVSNLVESPSSMAWSPDGESIAFTMHVPAEKPSLARPPEKPEGADWAEPPVVIDSVVYRFDGRGYLDPGFEHVFVVAAQGGAARQLTSGDFNHGGPLAWMADGSGIVFAANRDEDWQYELNESDLFRIGLEGELEQLTDLPGIEAAPAVSPDGETIAFERDDHQGRQYTINALGLIDADGGNLRILGEDLDRSIEGPTWAANGKSLYFHYTDRGWRKVGRIDLDGDIDTIVDGINGTSVGRPYRSGDYSVADDGTIAYTLGTEKTPADVWVRPRRGDHRRLTDLNRNLLDRRAMGEVHEIVYESAVDGTEIQGWYLTPPDFDPEKQYPLILEIHGGPHLAYGPHFSAEMQRMAAEGYVVFYDNHRGSSGYGRDFGMLLEYKYASEEDFGDHMSGVDAMIEQGFIDPERLFVTGGSAGGIAAAYAIGLTDRFKAAAVAKPVINWISKTLTGDYYPSQIERQFPGLPWENFEHYWQRSPLSLVGNVSTPTLLITGEEDFRTPMSETEQYYQALKLARVEAVMVRLPGTSHGIASRPSRLIAKIDNILAWFERHDEGK</sequence>
<evidence type="ECO:0000313" key="5">
    <source>
        <dbReference type="EMBL" id="RFF29965.1"/>
    </source>
</evidence>
<dbReference type="GO" id="GO:0006508">
    <property type="term" value="P:proteolysis"/>
    <property type="evidence" value="ECO:0007669"/>
    <property type="project" value="InterPro"/>
</dbReference>
<evidence type="ECO:0000256" key="2">
    <source>
        <dbReference type="ARBA" id="ARBA00022825"/>
    </source>
</evidence>
<keyword evidence="3" id="KW-0732">Signal</keyword>
<dbReference type="Gene3D" id="3.40.50.1820">
    <property type="entry name" value="alpha/beta hydrolase"/>
    <property type="match status" value="1"/>
</dbReference>
<dbReference type="PANTHER" id="PTHR42776">
    <property type="entry name" value="SERINE PEPTIDASE S9 FAMILY MEMBER"/>
    <property type="match status" value="1"/>
</dbReference>
<dbReference type="InterPro" id="IPR011659">
    <property type="entry name" value="WD40"/>
</dbReference>
<dbReference type="InterPro" id="IPR011042">
    <property type="entry name" value="6-blade_b-propeller_TolB-like"/>
</dbReference>
<keyword evidence="2" id="KW-0645">Protease</keyword>
<dbReference type="OrthoDB" id="5800347at2"/>
<evidence type="ECO:0000313" key="6">
    <source>
        <dbReference type="Proteomes" id="UP000260351"/>
    </source>
</evidence>